<organism evidence="2 3">
    <name type="scientific">Apostasia shenzhenica</name>
    <dbReference type="NCBI Taxonomy" id="1088818"/>
    <lineage>
        <taxon>Eukaryota</taxon>
        <taxon>Viridiplantae</taxon>
        <taxon>Streptophyta</taxon>
        <taxon>Embryophyta</taxon>
        <taxon>Tracheophyta</taxon>
        <taxon>Spermatophyta</taxon>
        <taxon>Magnoliopsida</taxon>
        <taxon>Liliopsida</taxon>
        <taxon>Asparagales</taxon>
        <taxon>Orchidaceae</taxon>
        <taxon>Apostasioideae</taxon>
        <taxon>Apostasia</taxon>
    </lineage>
</organism>
<dbReference type="Proteomes" id="UP000236161">
    <property type="component" value="Unassembled WGS sequence"/>
</dbReference>
<sequence length="56" mass="6025">MQPNLVHDEPGPSLHPSFAASGLSDSQQTARTQSLFTSFSPESQDEVAPSAAYKYL</sequence>
<dbReference type="EMBL" id="KZ452165">
    <property type="protein sequence ID" value="PKA48818.1"/>
    <property type="molecule type" value="Genomic_DNA"/>
</dbReference>
<accession>A0A2H9ZZV2</accession>
<protein>
    <submittedName>
        <fullName evidence="2">Uncharacterized protein</fullName>
    </submittedName>
</protein>
<feature type="compositionally biased region" description="Polar residues" evidence="1">
    <location>
        <begin position="23"/>
        <end position="42"/>
    </location>
</feature>
<gene>
    <name evidence="2" type="ORF">AXF42_Ash021633</name>
</gene>
<proteinExistence type="predicted"/>
<dbReference type="AlphaFoldDB" id="A0A2H9ZZV2"/>
<feature type="region of interest" description="Disordered" evidence="1">
    <location>
        <begin position="1"/>
        <end position="56"/>
    </location>
</feature>
<feature type="compositionally biased region" description="Basic and acidic residues" evidence="1">
    <location>
        <begin position="1"/>
        <end position="10"/>
    </location>
</feature>
<name>A0A2H9ZZV2_9ASPA</name>
<evidence type="ECO:0000313" key="2">
    <source>
        <dbReference type="EMBL" id="PKA48818.1"/>
    </source>
</evidence>
<evidence type="ECO:0000256" key="1">
    <source>
        <dbReference type="SAM" id="MobiDB-lite"/>
    </source>
</evidence>
<reference evidence="2 3" key="1">
    <citation type="journal article" date="2017" name="Nature">
        <title>The Apostasia genome and the evolution of orchids.</title>
        <authorList>
            <person name="Zhang G.Q."/>
            <person name="Liu K.W."/>
            <person name="Li Z."/>
            <person name="Lohaus R."/>
            <person name="Hsiao Y.Y."/>
            <person name="Niu S.C."/>
            <person name="Wang J.Y."/>
            <person name="Lin Y.C."/>
            <person name="Xu Q."/>
            <person name="Chen L.J."/>
            <person name="Yoshida K."/>
            <person name="Fujiwara S."/>
            <person name="Wang Z.W."/>
            <person name="Zhang Y.Q."/>
            <person name="Mitsuda N."/>
            <person name="Wang M."/>
            <person name="Liu G.H."/>
            <person name="Pecoraro L."/>
            <person name="Huang H.X."/>
            <person name="Xiao X.J."/>
            <person name="Lin M."/>
            <person name="Wu X.Y."/>
            <person name="Wu W.L."/>
            <person name="Chen Y.Y."/>
            <person name="Chang S.B."/>
            <person name="Sakamoto S."/>
            <person name="Ohme-Takagi M."/>
            <person name="Yagi M."/>
            <person name="Zeng S.J."/>
            <person name="Shen C.Y."/>
            <person name="Yeh C.M."/>
            <person name="Luo Y.B."/>
            <person name="Tsai W.C."/>
            <person name="Van de Peer Y."/>
            <person name="Liu Z.J."/>
        </authorList>
    </citation>
    <scope>NUCLEOTIDE SEQUENCE [LARGE SCALE GENOMIC DNA]</scope>
    <source>
        <strain evidence="3">cv. Shenzhen</strain>
        <tissue evidence="2">Stem</tissue>
    </source>
</reference>
<evidence type="ECO:0000313" key="3">
    <source>
        <dbReference type="Proteomes" id="UP000236161"/>
    </source>
</evidence>
<keyword evidence="3" id="KW-1185">Reference proteome</keyword>